<dbReference type="AlphaFoldDB" id="A0A8J3IC25"/>
<dbReference type="SUPFAM" id="SSF53335">
    <property type="entry name" value="S-adenosyl-L-methionine-dependent methyltransferases"/>
    <property type="match status" value="1"/>
</dbReference>
<gene>
    <name evidence="2" type="ORF">KSX_75020</name>
</gene>
<organism evidence="2 3">
    <name type="scientific">Ktedonospora formicarum</name>
    <dbReference type="NCBI Taxonomy" id="2778364"/>
    <lineage>
        <taxon>Bacteria</taxon>
        <taxon>Bacillati</taxon>
        <taxon>Chloroflexota</taxon>
        <taxon>Ktedonobacteria</taxon>
        <taxon>Ktedonobacterales</taxon>
        <taxon>Ktedonobacteraceae</taxon>
        <taxon>Ktedonospora</taxon>
    </lineage>
</organism>
<name>A0A8J3IC25_9CHLR</name>
<accession>A0A8J3IC25</accession>
<reference evidence="2" key="1">
    <citation type="submission" date="2020-10" db="EMBL/GenBank/DDBJ databases">
        <title>Taxonomic study of unclassified bacteria belonging to the class Ktedonobacteria.</title>
        <authorList>
            <person name="Yabe S."/>
            <person name="Wang C.M."/>
            <person name="Zheng Y."/>
            <person name="Sakai Y."/>
            <person name="Cavaletti L."/>
            <person name="Monciardini P."/>
            <person name="Donadio S."/>
        </authorList>
    </citation>
    <scope>NUCLEOTIDE SEQUENCE</scope>
    <source>
        <strain evidence="2">SOSP1-1</strain>
    </source>
</reference>
<sequence>MERAKSSKNYSIVVTRHLGMQELADVDQFDAIVCIDALENVFPEDWPRILANFARALHARSHVYLTVEIASEEELRTAYAAAHELQLPLVYGEYAHEGYYHYYPTDGQVRA</sequence>
<feature type="domain" description="Methyltransferase type 11" evidence="1">
    <location>
        <begin position="16"/>
        <end position="63"/>
    </location>
</feature>
<dbReference type="Gene3D" id="3.40.50.150">
    <property type="entry name" value="Vaccinia Virus protein VP39"/>
    <property type="match status" value="1"/>
</dbReference>
<comment type="caution">
    <text evidence="2">The sequence shown here is derived from an EMBL/GenBank/DDBJ whole genome shotgun (WGS) entry which is preliminary data.</text>
</comment>
<dbReference type="RefSeq" id="WP_338001102.1">
    <property type="nucleotide sequence ID" value="NZ_BNJF01000005.1"/>
</dbReference>
<dbReference type="GO" id="GO:0008757">
    <property type="term" value="F:S-adenosylmethionine-dependent methyltransferase activity"/>
    <property type="evidence" value="ECO:0007669"/>
    <property type="project" value="InterPro"/>
</dbReference>
<dbReference type="Proteomes" id="UP000612362">
    <property type="component" value="Unassembled WGS sequence"/>
</dbReference>
<evidence type="ECO:0000259" key="1">
    <source>
        <dbReference type="Pfam" id="PF08241"/>
    </source>
</evidence>
<keyword evidence="3" id="KW-1185">Reference proteome</keyword>
<evidence type="ECO:0000313" key="2">
    <source>
        <dbReference type="EMBL" id="GHO49339.1"/>
    </source>
</evidence>
<evidence type="ECO:0000313" key="3">
    <source>
        <dbReference type="Proteomes" id="UP000612362"/>
    </source>
</evidence>
<dbReference type="InterPro" id="IPR029063">
    <property type="entry name" value="SAM-dependent_MTases_sf"/>
</dbReference>
<dbReference type="Pfam" id="PF08241">
    <property type="entry name" value="Methyltransf_11"/>
    <property type="match status" value="1"/>
</dbReference>
<dbReference type="EMBL" id="BNJF01000005">
    <property type="protein sequence ID" value="GHO49339.1"/>
    <property type="molecule type" value="Genomic_DNA"/>
</dbReference>
<dbReference type="InterPro" id="IPR013216">
    <property type="entry name" value="Methyltransf_11"/>
</dbReference>
<proteinExistence type="predicted"/>
<protein>
    <recommendedName>
        <fullName evidence="1">Methyltransferase type 11 domain-containing protein</fullName>
    </recommendedName>
</protein>